<dbReference type="EMBL" id="GBRH01197631">
    <property type="protein sequence ID" value="JAE00265.1"/>
    <property type="molecule type" value="Transcribed_RNA"/>
</dbReference>
<proteinExistence type="predicted"/>
<organism evidence="1">
    <name type="scientific">Arundo donax</name>
    <name type="common">Giant reed</name>
    <name type="synonym">Donax arundinaceus</name>
    <dbReference type="NCBI Taxonomy" id="35708"/>
    <lineage>
        <taxon>Eukaryota</taxon>
        <taxon>Viridiplantae</taxon>
        <taxon>Streptophyta</taxon>
        <taxon>Embryophyta</taxon>
        <taxon>Tracheophyta</taxon>
        <taxon>Spermatophyta</taxon>
        <taxon>Magnoliopsida</taxon>
        <taxon>Liliopsida</taxon>
        <taxon>Poales</taxon>
        <taxon>Poaceae</taxon>
        <taxon>PACMAD clade</taxon>
        <taxon>Arundinoideae</taxon>
        <taxon>Arundineae</taxon>
        <taxon>Arundo</taxon>
    </lineage>
</organism>
<evidence type="ECO:0000313" key="1">
    <source>
        <dbReference type="EMBL" id="JAE00265.1"/>
    </source>
</evidence>
<sequence>MMCLMTGGKPLLKKEMCEFMCWFAVNSLPLMPPRGMQTKRDYF</sequence>
<dbReference type="AlphaFoldDB" id="A0A0A9EHP4"/>
<reference evidence="1" key="2">
    <citation type="journal article" date="2015" name="Data Brief">
        <title>Shoot transcriptome of the giant reed, Arundo donax.</title>
        <authorList>
            <person name="Barrero R.A."/>
            <person name="Guerrero F.D."/>
            <person name="Moolhuijzen P."/>
            <person name="Goolsby J.A."/>
            <person name="Tidwell J."/>
            <person name="Bellgard S.E."/>
            <person name="Bellgard M.I."/>
        </authorList>
    </citation>
    <scope>NUCLEOTIDE SEQUENCE</scope>
    <source>
        <tissue evidence="1">Shoot tissue taken approximately 20 cm above the soil surface</tissue>
    </source>
</reference>
<name>A0A0A9EHP4_ARUDO</name>
<accession>A0A0A9EHP4</accession>
<reference evidence="1" key="1">
    <citation type="submission" date="2014-09" db="EMBL/GenBank/DDBJ databases">
        <authorList>
            <person name="Magalhaes I.L.F."/>
            <person name="Oliveira U."/>
            <person name="Santos F.R."/>
            <person name="Vidigal T.H.D.A."/>
            <person name="Brescovit A.D."/>
            <person name="Santos A.J."/>
        </authorList>
    </citation>
    <scope>NUCLEOTIDE SEQUENCE</scope>
    <source>
        <tissue evidence="1">Shoot tissue taken approximately 20 cm above the soil surface</tissue>
    </source>
</reference>
<protein>
    <submittedName>
        <fullName evidence="1">Uncharacterized protein</fullName>
    </submittedName>
</protein>